<accession>A0AAN9YSK8</accession>
<feature type="compositionally biased region" description="Polar residues" evidence="4">
    <location>
        <begin position="407"/>
        <end position="425"/>
    </location>
</feature>
<gene>
    <name evidence="7" type="ORF">SLS62_000503</name>
</gene>
<feature type="chain" id="PRO_5042941093" description="Peptidase A1 domain-containing protein" evidence="5">
    <location>
        <begin position="26"/>
        <end position="771"/>
    </location>
</feature>
<keyword evidence="3" id="KW-0378">Hydrolase</keyword>
<comment type="similarity">
    <text evidence="1 3">Belongs to the peptidase A1 family.</text>
</comment>
<feature type="region of interest" description="Disordered" evidence="4">
    <location>
        <begin position="560"/>
        <end position="605"/>
    </location>
</feature>
<dbReference type="PANTHER" id="PTHR47966:SF65">
    <property type="entry name" value="ASPARTIC-TYPE ENDOPEPTIDASE"/>
    <property type="match status" value="1"/>
</dbReference>
<feature type="compositionally biased region" description="Low complexity" evidence="4">
    <location>
        <begin position="577"/>
        <end position="590"/>
    </location>
</feature>
<dbReference type="PROSITE" id="PS00141">
    <property type="entry name" value="ASP_PROTEASE"/>
    <property type="match status" value="1"/>
</dbReference>
<feature type="region of interest" description="Disordered" evidence="4">
    <location>
        <begin position="403"/>
        <end position="488"/>
    </location>
</feature>
<reference evidence="7 8" key="1">
    <citation type="submission" date="2024-02" db="EMBL/GenBank/DDBJ databases">
        <title>De novo assembly and annotation of 12 fungi associated with fruit tree decline syndrome in Ontario, Canada.</title>
        <authorList>
            <person name="Sulman M."/>
            <person name="Ellouze W."/>
            <person name="Ilyukhin E."/>
        </authorList>
    </citation>
    <scope>NUCLEOTIDE SEQUENCE [LARGE SCALE GENOMIC DNA]</scope>
    <source>
        <strain evidence="7 8">M11/M66-122</strain>
    </source>
</reference>
<evidence type="ECO:0000313" key="8">
    <source>
        <dbReference type="Proteomes" id="UP001320420"/>
    </source>
</evidence>
<keyword evidence="8" id="KW-1185">Reference proteome</keyword>
<evidence type="ECO:0000256" key="4">
    <source>
        <dbReference type="SAM" id="MobiDB-lite"/>
    </source>
</evidence>
<keyword evidence="3" id="KW-0645">Protease</keyword>
<comment type="caution">
    <text evidence="7">The sequence shown here is derived from an EMBL/GenBank/DDBJ whole genome shotgun (WGS) entry which is preliminary data.</text>
</comment>
<dbReference type="AlphaFoldDB" id="A0AAN9YSK8"/>
<dbReference type="InterPro" id="IPR001461">
    <property type="entry name" value="Aspartic_peptidase_A1"/>
</dbReference>
<name>A0AAN9YSK8_9PEZI</name>
<dbReference type="InterPro" id="IPR021109">
    <property type="entry name" value="Peptidase_aspartic_dom_sf"/>
</dbReference>
<feature type="domain" description="Peptidase A1" evidence="6">
    <location>
        <begin position="82"/>
        <end position="370"/>
    </location>
</feature>
<dbReference type="Pfam" id="PF00026">
    <property type="entry name" value="Asp"/>
    <property type="match status" value="2"/>
</dbReference>
<dbReference type="SUPFAM" id="SSF50630">
    <property type="entry name" value="Acid proteases"/>
    <property type="match status" value="1"/>
</dbReference>
<dbReference type="Gene3D" id="2.40.70.10">
    <property type="entry name" value="Acid Proteases"/>
    <property type="match status" value="2"/>
</dbReference>
<dbReference type="GO" id="GO:0004190">
    <property type="term" value="F:aspartic-type endopeptidase activity"/>
    <property type="evidence" value="ECO:0007669"/>
    <property type="project" value="UniProtKB-KW"/>
</dbReference>
<feature type="signal peptide" evidence="5">
    <location>
        <begin position="1"/>
        <end position="25"/>
    </location>
</feature>
<dbReference type="EMBL" id="JAKJXP020000002">
    <property type="protein sequence ID" value="KAK7757488.1"/>
    <property type="molecule type" value="Genomic_DNA"/>
</dbReference>
<keyword evidence="5" id="KW-0732">Signal</keyword>
<evidence type="ECO:0000256" key="5">
    <source>
        <dbReference type="SAM" id="SignalP"/>
    </source>
</evidence>
<dbReference type="PRINTS" id="PR00792">
    <property type="entry name" value="PEPSIN"/>
</dbReference>
<protein>
    <recommendedName>
        <fullName evidence="6">Peptidase A1 domain-containing protein</fullName>
    </recommendedName>
</protein>
<feature type="compositionally biased region" description="Low complexity" evidence="4">
    <location>
        <begin position="446"/>
        <end position="488"/>
    </location>
</feature>
<proteinExistence type="inferred from homology"/>
<evidence type="ECO:0000259" key="6">
    <source>
        <dbReference type="PROSITE" id="PS51767"/>
    </source>
</evidence>
<dbReference type="PANTHER" id="PTHR47966">
    <property type="entry name" value="BETA-SITE APP-CLEAVING ENZYME, ISOFORM A-RELATED"/>
    <property type="match status" value="1"/>
</dbReference>
<sequence length="771" mass="79477">MTLPRVFTPCLASITLHFAASFAQSSPNGPPAGIVDATTIFQNPSELLSLPLRRVDHDGIATPSLARRFFKTDVLGVFGAAYLAQLTLGTSDRPQTVSVLLDTGSFELWVNPDCGESNVPSLCNDFGHYDPALSSTSRNLNEPYSISYGAGGSSGTYYTDDVYINNAQIPNQQFGVANQSDVVWFGIMGLAHGQRDGFTKYPTIIDSLAARNYTQSRLFSLDLGGQVPPGTLSHRAPSSSTTQPIPDLPLPLSVVVDSGTTLSLLPERVVRALAAAFPGAAPDGNGGYAIPCAYQGRDGSIDFSFRGAGGGAVVHNISVAYRDFVWNSGAGRCFLGAWYTPDVDVWILGDTFLRGAYVAFDQDNDALYMANYISCGSGPDLVPVPAGPDAAADIPGACQAAVPGTTPVPTSTRLPGAETVSTISPINPVPTSDGALRSPSSTTAMPTSVPSPSRSPLSSNPSSNSDGDLPSSPTSDSTTSTPRGGAAAAATIARATTTYTYTSTVTEAVIITTGTANPQECLVRSADGSVLCGGDSDDPAQLFVTSFHTYVTTFCGTVADNDNDDDDGKQPAPTEPPALRTAATPVAAAASGGGGGGDIAPAPPSEAMDYEKKIQTVEVVTEHCSTGTYIVTACDGGLTGEEDCTVGMTMTRVITELRTLQAVQTVTVTADDTMVSSPAPTTIAAATPGTFVGSAGYSSWPLSNGSSSSGDDGSGRVSGVACFTCRDTNVNAVPTGAVAVVAGAEGGREIRRRGRVVLVLSMLLIGLGWLW</sequence>
<dbReference type="Proteomes" id="UP001320420">
    <property type="component" value="Unassembled WGS sequence"/>
</dbReference>
<evidence type="ECO:0000256" key="2">
    <source>
        <dbReference type="ARBA" id="ARBA00022750"/>
    </source>
</evidence>
<evidence type="ECO:0000256" key="1">
    <source>
        <dbReference type="ARBA" id="ARBA00007447"/>
    </source>
</evidence>
<dbReference type="GO" id="GO:0006508">
    <property type="term" value="P:proteolysis"/>
    <property type="evidence" value="ECO:0007669"/>
    <property type="project" value="UniProtKB-KW"/>
</dbReference>
<organism evidence="7 8">
    <name type="scientific">Diatrype stigma</name>
    <dbReference type="NCBI Taxonomy" id="117547"/>
    <lineage>
        <taxon>Eukaryota</taxon>
        <taxon>Fungi</taxon>
        <taxon>Dikarya</taxon>
        <taxon>Ascomycota</taxon>
        <taxon>Pezizomycotina</taxon>
        <taxon>Sordariomycetes</taxon>
        <taxon>Xylariomycetidae</taxon>
        <taxon>Xylariales</taxon>
        <taxon>Diatrypaceae</taxon>
        <taxon>Diatrype</taxon>
    </lineage>
</organism>
<evidence type="ECO:0000313" key="7">
    <source>
        <dbReference type="EMBL" id="KAK7757488.1"/>
    </source>
</evidence>
<dbReference type="InterPro" id="IPR033121">
    <property type="entry name" value="PEPTIDASE_A1"/>
</dbReference>
<keyword evidence="2 3" id="KW-0064">Aspartyl protease</keyword>
<dbReference type="PROSITE" id="PS51767">
    <property type="entry name" value="PEPTIDASE_A1"/>
    <property type="match status" value="1"/>
</dbReference>
<dbReference type="InterPro" id="IPR001969">
    <property type="entry name" value="Aspartic_peptidase_AS"/>
</dbReference>
<evidence type="ECO:0000256" key="3">
    <source>
        <dbReference type="RuleBase" id="RU000454"/>
    </source>
</evidence>